<dbReference type="Proteomes" id="UP000176786">
    <property type="component" value="Unassembled WGS sequence"/>
</dbReference>
<evidence type="ECO:0000256" key="1">
    <source>
        <dbReference type="SAM" id="Phobius"/>
    </source>
</evidence>
<gene>
    <name evidence="2" type="ORF">A3J48_03415</name>
</gene>
<name>A0A1F5P4X2_9BACT</name>
<comment type="caution">
    <text evidence="2">The sequence shown here is derived from an EMBL/GenBank/DDBJ whole genome shotgun (WGS) entry which is preliminary data.</text>
</comment>
<protein>
    <submittedName>
        <fullName evidence="2">Uncharacterized protein</fullName>
    </submittedName>
</protein>
<dbReference type="EMBL" id="MFES01000033">
    <property type="protein sequence ID" value="OGE84834.1"/>
    <property type="molecule type" value="Genomic_DNA"/>
</dbReference>
<accession>A0A1F5P4X2</accession>
<keyword evidence="1" id="KW-1133">Transmembrane helix</keyword>
<sequence length="73" mass="8117">MAILRDRNDDVHTHEVHTEKPIIIKEKSGWGWLVPILLLLLIALVASNVFDFNFSGDTFNDGASGGVDVRLDN</sequence>
<evidence type="ECO:0000313" key="3">
    <source>
        <dbReference type="Proteomes" id="UP000176786"/>
    </source>
</evidence>
<proteinExistence type="predicted"/>
<evidence type="ECO:0000313" key="2">
    <source>
        <dbReference type="EMBL" id="OGE84834.1"/>
    </source>
</evidence>
<keyword evidence="1" id="KW-0812">Transmembrane</keyword>
<dbReference type="AlphaFoldDB" id="A0A1F5P4X2"/>
<feature type="transmembrane region" description="Helical" evidence="1">
    <location>
        <begin position="30"/>
        <end position="50"/>
    </location>
</feature>
<reference evidence="2 3" key="1">
    <citation type="journal article" date="2016" name="Nat. Commun.">
        <title>Thousands of microbial genomes shed light on interconnected biogeochemical processes in an aquifer system.</title>
        <authorList>
            <person name="Anantharaman K."/>
            <person name="Brown C.T."/>
            <person name="Hug L.A."/>
            <person name="Sharon I."/>
            <person name="Castelle C.J."/>
            <person name="Probst A.J."/>
            <person name="Thomas B.C."/>
            <person name="Singh A."/>
            <person name="Wilkins M.J."/>
            <person name="Karaoz U."/>
            <person name="Brodie E.L."/>
            <person name="Williams K.H."/>
            <person name="Hubbard S.S."/>
            <person name="Banfield J.F."/>
        </authorList>
    </citation>
    <scope>NUCLEOTIDE SEQUENCE [LARGE SCALE GENOMIC DNA]</scope>
</reference>
<keyword evidence="1" id="KW-0472">Membrane</keyword>
<organism evidence="2 3">
    <name type="scientific">Candidatus Doudnabacteria bacterium RIFCSPHIGHO2_02_FULL_46_11</name>
    <dbReference type="NCBI Taxonomy" id="1817832"/>
    <lineage>
        <taxon>Bacteria</taxon>
        <taxon>Candidatus Doudnaibacteriota</taxon>
    </lineage>
</organism>